<organism evidence="4 5">
    <name type="scientific">Lactuca sativa</name>
    <name type="common">Garden lettuce</name>
    <dbReference type="NCBI Taxonomy" id="4236"/>
    <lineage>
        <taxon>Eukaryota</taxon>
        <taxon>Viridiplantae</taxon>
        <taxon>Streptophyta</taxon>
        <taxon>Embryophyta</taxon>
        <taxon>Tracheophyta</taxon>
        <taxon>Spermatophyta</taxon>
        <taxon>Magnoliopsida</taxon>
        <taxon>eudicotyledons</taxon>
        <taxon>Gunneridae</taxon>
        <taxon>Pentapetalae</taxon>
        <taxon>asterids</taxon>
        <taxon>campanulids</taxon>
        <taxon>Asterales</taxon>
        <taxon>Asteraceae</taxon>
        <taxon>Cichorioideae</taxon>
        <taxon>Cichorieae</taxon>
        <taxon>Lactucinae</taxon>
        <taxon>Lactuca</taxon>
    </lineage>
</organism>
<keyword evidence="5" id="KW-1185">Reference proteome</keyword>
<comment type="caution">
    <text evidence="4">The sequence shown here is derived from an EMBL/GenBank/DDBJ whole genome shotgun (WGS) entry which is preliminary data.</text>
</comment>
<sequence length="506" mass="55515">MATLIPGVLLKLLDGMDSGVKPTSEHRSSLLQVTDIMPADLDEKDLWPKHGFYIKLSDSSHSIYARLPLEKDDLVLSNKMQLGQFIHVEKLESGSPVPIAKGVKPLPGRHPFVGMPEPLIGLKGKQETNQLKGNLHLNSKSSASRRGSWGTKGEHGVCASPIALKPCPLKFDQCTPVKVRSSMISSRSAEKRSSNGRVSMSKLTESPVTSVKKSCVTSSMVKIPRSSKSGTCDKGAKMSTSPYNSAEKKSATSPRSLQSKQMVSSPISGVNTKECLNTNITSQVKSPNPHSSSETSLFNLPRKLSLLGKEAIQQREKAQKIALQALRNASATETIVWSLKSLSTLSKLANPEDPTDCFDQFLEFHNQIVQAIADMVSIKSATEVNNIMNNSNQKSTVLGKHTRSSNVNQKGKMGTCKQNGNKHSCLNDTIKLGKQIEREAGNWFMEFLEKALEKGMGESKFIKVHKSLVMKVMKWVEVEQCDSSKRLVNPKAIEIARKLRIKVKSP</sequence>
<dbReference type="PANTHER" id="PTHR31928:SF6">
    <property type="entry name" value="DUF936 DOMAIN-CONTAINING PROTEIN"/>
    <property type="match status" value="1"/>
</dbReference>
<dbReference type="InterPro" id="IPR048297">
    <property type="entry name" value="DUF936_dom_pln"/>
</dbReference>
<dbReference type="OrthoDB" id="1602505at2759"/>
<feature type="domain" description="DUF6857" evidence="3">
    <location>
        <begin position="292"/>
        <end position="393"/>
    </location>
</feature>
<dbReference type="AlphaFoldDB" id="A0A9R1VXW1"/>
<feature type="compositionally biased region" description="Polar residues" evidence="1">
    <location>
        <begin position="195"/>
        <end position="205"/>
    </location>
</feature>
<evidence type="ECO:0000313" key="5">
    <source>
        <dbReference type="Proteomes" id="UP000235145"/>
    </source>
</evidence>
<evidence type="ECO:0000259" key="3">
    <source>
        <dbReference type="Pfam" id="PF21647"/>
    </source>
</evidence>
<feature type="domain" description="DUF936" evidence="2">
    <location>
        <begin position="4"/>
        <end position="120"/>
    </location>
</feature>
<reference evidence="4 5" key="1">
    <citation type="journal article" date="2017" name="Nat. Commun.">
        <title>Genome assembly with in vitro proximity ligation data and whole-genome triplication in lettuce.</title>
        <authorList>
            <person name="Reyes-Chin-Wo S."/>
            <person name="Wang Z."/>
            <person name="Yang X."/>
            <person name="Kozik A."/>
            <person name="Arikit S."/>
            <person name="Song C."/>
            <person name="Xia L."/>
            <person name="Froenicke L."/>
            <person name="Lavelle D.O."/>
            <person name="Truco M.J."/>
            <person name="Xia R."/>
            <person name="Zhu S."/>
            <person name="Xu C."/>
            <person name="Xu H."/>
            <person name="Xu X."/>
            <person name="Cox K."/>
            <person name="Korf I."/>
            <person name="Meyers B.C."/>
            <person name="Michelmore R.W."/>
        </authorList>
    </citation>
    <scope>NUCLEOTIDE SEQUENCE [LARGE SCALE GENOMIC DNA]</scope>
    <source>
        <strain evidence="5">cv. Salinas</strain>
        <tissue evidence="4">Seedlings</tissue>
    </source>
</reference>
<evidence type="ECO:0000313" key="4">
    <source>
        <dbReference type="EMBL" id="KAJ0214636.1"/>
    </source>
</evidence>
<feature type="compositionally biased region" description="Polar residues" evidence="1">
    <location>
        <begin position="251"/>
        <end position="262"/>
    </location>
</feature>
<proteinExistence type="predicted"/>
<gene>
    <name evidence="4" type="ORF">LSAT_V11C400159580</name>
</gene>
<dbReference type="InterPro" id="IPR049172">
    <property type="entry name" value="DUF6857_pln"/>
</dbReference>
<feature type="domain" description="DUF6857" evidence="3">
    <location>
        <begin position="394"/>
        <end position="460"/>
    </location>
</feature>
<dbReference type="Gramene" id="rna-gnl|WGS:NBSK|LSAT_4X5860_mrna">
    <property type="protein sequence ID" value="cds-PLY86697.1"/>
    <property type="gene ID" value="gene-LSAT_4X5860"/>
</dbReference>
<dbReference type="PANTHER" id="PTHR31928">
    <property type="entry name" value="EXPRESSED PROTEIN"/>
    <property type="match status" value="1"/>
</dbReference>
<dbReference type="EMBL" id="NBSK02000004">
    <property type="protein sequence ID" value="KAJ0214636.1"/>
    <property type="molecule type" value="Genomic_DNA"/>
</dbReference>
<dbReference type="Pfam" id="PF06075">
    <property type="entry name" value="DUF936"/>
    <property type="match status" value="1"/>
</dbReference>
<dbReference type="Pfam" id="PF21647">
    <property type="entry name" value="DUF6857"/>
    <property type="match status" value="2"/>
</dbReference>
<protein>
    <recommendedName>
        <fullName evidence="6">DUF936 domain-containing protein</fullName>
    </recommendedName>
</protein>
<evidence type="ECO:0008006" key="6">
    <source>
        <dbReference type="Google" id="ProtNLM"/>
    </source>
</evidence>
<dbReference type="InterPro" id="IPR010341">
    <property type="entry name" value="DUF936_pln"/>
</dbReference>
<evidence type="ECO:0000256" key="1">
    <source>
        <dbReference type="SAM" id="MobiDB-lite"/>
    </source>
</evidence>
<dbReference type="Proteomes" id="UP000235145">
    <property type="component" value="Unassembled WGS sequence"/>
</dbReference>
<feature type="region of interest" description="Disordered" evidence="1">
    <location>
        <begin position="182"/>
        <end position="205"/>
    </location>
</feature>
<feature type="region of interest" description="Disordered" evidence="1">
    <location>
        <begin position="220"/>
        <end position="262"/>
    </location>
</feature>
<accession>A0A9R1VXW1</accession>
<name>A0A9R1VXW1_LACSA</name>
<evidence type="ECO:0000259" key="2">
    <source>
        <dbReference type="Pfam" id="PF06075"/>
    </source>
</evidence>